<feature type="transmembrane region" description="Helical" evidence="6">
    <location>
        <begin position="45"/>
        <end position="66"/>
    </location>
</feature>
<dbReference type="EMBL" id="CP065425">
    <property type="protein sequence ID" value="QQZ09094.1"/>
    <property type="molecule type" value="Genomic_DNA"/>
</dbReference>
<evidence type="ECO:0000256" key="6">
    <source>
        <dbReference type="SAM" id="Phobius"/>
    </source>
</evidence>
<feature type="domain" description="Major facilitator superfamily (MFS) profile" evidence="7">
    <location>
        <begin position="1"/>
        <end position="393"/>
    </location>
</feature>
<dbReference type="RefSeq" id="WP_202778125.1">
    <property type="nucleotide sequence ID" value="NZ_CP065425.1"/>
</dbReference>
<evidence type="ECO:0000256" key="3">
    <source>
        <dbReference type="ARBA" id="ARBA00022692"/>
    </source>
</evidence>
<feature type="transmembrane region" description="Helical" evidence="6">
    <location>
        <begin position="279"/>
        <end position="300"/>
    </location>
</feature>
<organism evidence="8 9">
    <name type="scientific">Heyndrickxia vini</name>
    <dbReference type="NCBI Taxonomy" id="1476025"/>
    <lineage>
        <taxon>Bacteria</taxon>
        <taxon>Bacillati</taxon>
        <taxon>Bacillota</taxon>
        <taxon>Bacilli</taxon>
        <taxon>Bacillales</taxon>
        <taxon>Bacillaceae</taxon>
        <taxon>Heyndrickxia</taxon>
    </lineage>
</organism>
<sequence>MKKHTIASHNITILFWVQFFSTISFLQPVMTLFYMERGLTESEIFLVLMCWSGAVMLGEVPAGVFADRFGAKKSFIIGGFIKIISYSFLFIAQEPWLFFLYSGLNGFSVTFFSGADEALIYESLKESDEQNLMDHAMGKIQSAGFISMIAAVLFGAYMAKDLREDQFQLLIGLGMLFYIIELILLFFVKNPSNQASYRENPFTQVVKGIKVIRKCPSLLWMFMNVTLVFIPAAAVYDYFNQPLFTNAGIPVAYIGILYAIAAVIGYFSSNSVGWMASRYSRVFLMHVTGWIAVIGLVISAIFGETLWMIIGAFFLLRFVRSIRYPIYSQLSNDIIPSEVRATTISLLSILDSVLDLIVFGLLSFVAIKGVPTILLGCAIVAMIGTILPIKAKVLK</sequence>
<dbReference type="SUPFAM" id="SSF103473">
    <property type="entry name" value="MFS general substrate transporter"/>
    <property type="match status" value="1"/>
</dbReference>
<feature type="transmembrane region" description="Helical" evidence="6">
    <location>
        <begin position="98"/>
        <end position="121"/>
    </location>
</feature>
<feature type="transmembrane region" description="Helical" evidence="6">
    <location>
        <begin position="344"/>
        <end position="367"/>
    </location>
</feature>
<dbReference type="Proteomes" id="UP000595691">
    <property type="component" value="Chromosome"/>
</dbReference>
<feature type="transmembrane region" description="Helical" evidence="6">
    <location>
        <begin position="248"/>
        <end position="267"/>
    </location>
</feature>
<dbReference type="Gene3D" id="1.20.1250.20">
    <property type="entry name" value="MFS general substrate transporter like domains"/>
    <property type="match status" value="1"/>
</dbReference>
<reference evidence="8 9" key="1">
    <citation type="submission" date="2020-11" db="EMBL/GenBank/DDBJ databases">
        <title>Taxonomic evaluation of the Bacillus sporothermodurans group of bacteria based on whole genome sequences.</title>
        <authorList>
            <person name="Fiedler G."/>
            <person name="Herbstmann A.-D."/>
            <person name="Doll E."/>
            <person name="Wenning M."/>
            <person name="Brinks E."/>
            <person name="Kabisch J."/>
            <person name="Breitenwieser F."/>
            <person name="Lappann M."/>
            <person name="Boehnlein C."/>
            <person name="Franz C."/>
        </authorList>
    </citation>
    <scope>NUCLEOTIDE SEQUENCE [LARGE SCALE GENOMIC DNA]</scope>
    <source>
        <strain evidence="8 9">JCM 19841</strain>
    </source>
</reference>
<dbReference type="InterPro" id="IPR020846">
    <property type="entry name" value="MFS_dom"/>
</dbReference>
<gene>
    <name evidence="8" type="ORF">I5776_19270</name>
</gene>
<keyword evidence="2" id="KW-0813">Transport</keyword>
<dbReference type="PANTHER" id="PTHR23530:SF1">
    <property type="entry name" value="PERMEASE, MAJOR FACILITATOR SUPERFAMILY-RELATED"/>
    <property type="match status" value="1"/>
</dbReference>
<feature type="transmembrane region" description="Helical" evidence="6">
    <location>
        <begin position="217"/>
        <end position="236"/>
    </location>
</feature>
<evidence type="ECO:0000313" key="8">
    <source>
        <dbReference type="EMBL" id="QQZ09094.1"/>
    </source>
</evidence>
<comment type="subcellular location">
    <subcellularLocation>
        <location evidence="1">Cell membrane</location>
        <topology evidence="1">Multi-pass membrane protein</topology>
    </subcellularLocation>
</comment>
<keyword evidence="3 6" id="KW-0812">Transmembrane</keyword>
<evidence type="ECO:0000256" key="4">
    <source>
        <dbReference type="ARBA" id="ARBA00022989"/>
    </source>
</evidence>
<feature type="transmembrane region" description="Helical" evidence="6">
    <location>
        <begin position="166"/>
        <end position="188"/>
    </location>
</feature>
<dbReference type="InterPro" id="IPR053160">
    <property type="entry name" value="MFS_DHA3_Transporter"/>
</dbReference>
<dbReference type="PANTHER" id="PTHR23530">
    <property type="entry name" value="TRANSPORT PROTEIN-RELATED"/>
    <property type="match status" value="1"/>
</dbReference>
<keyword evidence="9" id="KW-1185">Reference proteome</keyword>
<keyword evidence="4 6" id="KW-1133">Transmembrane helix</keyword>
<protein>
    <submittedName>
        <fullName evidence="8">MFS transporter</fullName>
    </submittedName>
</protein>
<accession>A0ABX7E1H4</accession>
<feature type="transmembrane region" description="Helical" evidence="6">
    <location>
        <begin position="75"/>
        <end position="92"/>
    </location>
</feature>
<evidence type="ECO:0000256" key="2">
    <source>
        <dbReference type="ARBA" id="ARBA00022448"/>
    </source>
</evidence>
<evidence type="ECO:0000256" key="1">
    <source>
        <dbReference type="ARBA" id="ARBA00004651"/>
    </source>
</evidence>
<dbReference type="Pfam" id="PF07690">
    <property type="entry name" value="MFS_1"/>
    <property type="match status" value="1"/>
</dbReference>
<evidence type="ECO:0000259" key="7">
    <source>
        <dbReference type="PROSITE" id="PS50850"/>
    </source>
</evidence>
<feature type="transmembrane region" description="Helical" evidence="6">
    <location>
        <begin position="12"/>
        <end position="33"/>
    </location>
</feature>
<evidence type="ECO:0000313" key="9">
    <source>
        <dbReference type="Proteomes" id="UP000595691"/>
    </source>
</evidence>
<evidence type="ECO:0000256" key="5">
    <source>
        <dbReference type="ARBA" id="ARBA00023136"/>
    </source>
</evidence>
<dbReference type="PROSITE" id="PS50850">
    <property type="entry name" value="MFS"/>
    <property type="match status" value="1"/>
</dbReference>
<keyword evidence="5 6" id="KW-0472">Membrane</keyword>
<feature type="transmembrane region" description="Helical" evidence="6">
    <location>
        <begin position="142"/>
        <end position="160"/>
    </location>
</feature>
<dbReference type="InterPro" id="IPR011701">
    <property type="entry name" value="MFS"/>
</dbReference>
<dbReference type="InterPro" id="IPR036259">
    <property type="entry name" value="MFS_trans_sf"/>
</dbReference>
<proteinExistence type="predicted"/>
<name>A0ABX7E1H4_9BACI</name>